<sequence>MKLYKCASSDCFHYSETNNTLSEDAILSRSRERTVLQRRVYIAKESRCLAIQVFFATKKANRDRKVARYGHYLLPIYYNVCTICCVCSFPKKLF</sequence>
<dbReference type="HOGENOM" id="CLU_2390581_0_0_1"/>
<proteinExistence type="predicted"/>
<gene>
    <name evidence="1" type="primary">AlNc14C211G8925</name>
    <name evidence="1" type="ORF">ALNC14_100260</name>
</gene>
<protein>
    <submittedName>
        <fullName evidence="1">AlNc14C211G8925 protein</fullName>
    </submittedName>
</protein>
<reference evidence="1" key="2">
    <citation type="submission" date="2011-02" db="EMBL/GenBank/DDBJ databases">
        <authorList>
            <person name="MacLean D."/>
        </authorList>
    </citation>
    <scope>NUCLEOTIDE SEQUENCE</scope>
</reference>
<dbReference type="AlphaFoldDB" id="F0WRC0"/>
<organism evidence="1">
    <name type="scientific">Albugo laibachii Nc14</name>
    <dbReference type="NCBI Taxonomy" id="890382"/>
    <lineage>
        <taxon>Eukaryota</taxon>
        <taxon>Sar</taxon>
        <taxon>Stramenopiles</taxon>
        <taxon>Oomycota</taxon>
        <taxon>Peronosporomycetes</taxon>
        <taxon>Albuginales</taxon>
        <taxon>Albuginaceae</taxon>
        <taxon>Albugo</taxon>
    </lineage>
</organism>
<reference evidence="1" key="1">
    <citation type="journal article" date="2011" name="PLoS Biol.">
        <title>Gene gain and loss during evolution of obligate parasitism in the white rust pathogen of Arabidopsis thaliana.</title>
        <authorList>
            <person name="Kemen E."/>
            <person name="Gardiner A."/>
            <person name="Schultz-Larsen T."/>
            <person name="Kemen A.C."/>
            <person name="Balmuth A.L."/>
            <person name="Robert-Seilaniantz A."/>
            <person name="Bailey K."/>
            <person name="Holub E."/>
            <person name="Studholme D.J."/>
            <person name="Maclean D."/>
            <person name="Jones J.D."/>
        </authorList>
    </citation>
    <scope>NUCLEOTIDE SEQUENCE</scope>
</reference>
<name>F0WRC0_9STRA</name>
<evidence type="ECO:0000313" key="1">
    <source>
        <dbReference type="EMBL" id="CCA23882.1"/>
    </source>
</evidence>
<accession>F0WRC0</accession>
<dbReference type="EMBL" id="FR824256">
    <property type="protein sequence ID" value="CCA23882.1"/>
    <property type="molecule type" value="Genomic_DNA"/>
</dbReference>